<evidence type="ECO:0000259" key="1">
    <source>
        <dbReference type="Pfam" id="PF01266"/>
    </source>
</evidence>
<dbReference type="PaxDb" id="6945-B7Q332"/>
<name>B7Q332_IXOSC</name>
<dbReference type="InParanoid" id="B7Q332"/>
<sequence>MAGRSLLRLPAWPSCRAASSLPQEARVVVCGGGVVGCSVAYHLARDFGVTDVVVLEKDV</sequence>
<dbReference type="STRING" id="6945.B7Q332"/>
<dbReference type="EMBL" id="DS847928">
    <property type="protein sequence ID" value="EEC13254.1"/>
    <property type="molecule type" value="Genomic_DNA"/>
</dbReference>
<evidence type="ECO:0000313" key="4">
    <source>
        <dbReference type="Proteomes" id="UP000001555"/>
    </source>
</evidence>
<dbReference type="InterPro" id="IPR036188">
    <property type="entry name" value="FAD/NAD-bd_sf"/>
</dbReference>
<gene>
    <name evidence="2" type="ORF">IscW_ISCW010289</name>
</gene>
<dbReference type="VEuPathDB" id="VectorBase:ISCW010289"/>
<dbReference type="SUPFAM" id="SSF51905">
    <property type="entry name" value="FAD/NAD(P)-binding domain"/>
    <property type="match status" value="1"/>
</dbReference>
<dbReference type="VEuPathDB" id="VectorBase:ISCI010289"/>
<accession>B7Q332</accession>
<dbReference type="Proteomes" id="UP000001555">
    <property type="component" value="Unassembled WGS sequence"/>
</dbReference>
<protein>
    <recommendedName>
        <fullName evidence="1">FAD dependent oxidoreductase domain-containing protein</fullName>
    </recommendedName>
</protein>
<evidence type="ECO:0000313" key="3">
    <source>
        <dbReference type="EnsemblMetazoa" id="ISCW010289-PA"/>
    </source>
</evidence>
<dbReference type="PANTHER" id="PTHR13847:SF193">
    <property type="entry name" value="PYRUVATE DEHYDROGENASE PHOSPHATASE REGULATORY SUBUNIT, MITOCHONDRIAL"/>
    <property type="match status" value="1"/>
</dbReference>
<dbReference type="Gene3D" id="3.50.50.60">
    <property type="entry name" value="FAD/NAD(P)-binding domain"/>
    <property type="match status" value="1"/>
</dbReference>
<reference evidence="3" key="2">
    <citation type="submission" date="2020-05" db="UniProtKB">
        <authorList>
            <consortium name="EnsemblMetazoa"/>
        </authorList>
    </citation>
    <scope>IDENTIFICATION</scope>
    <source>
        <strain evidence="3">wikel</strain>
    </source>
</reference>
<dbReference type="InterPro" id="IPR006076">
    <property type="entry name" value="FAD-dep_OxRdtase"/>
</dbReference>
<reference evidence="2 4" key="1">
    <citation type="submission" date="2008-03" db="EMBL/GenBank/DDBJ databases">
        <title>Annotation of Ixodes scapularis.</title>
        <authorList>
            <consortium name="Ixodes scapularis Genome Project Consortium"/>
            <person name="Caler E."/>
            <person name="Hannick L.I."/>
            <person name="Bidwell S."/>
            <person name="Joardar V."/>
            <person name="Thiagarajan M."/>
            <person name="Amedeo P."/>
            <person name="Galinsky K.J."/>
            <person name="Schobel S."/>
            <person name="Inman J."/>
            <person name="Hostetler J."/>
            <person name="Miller J."/>
            <person name="Hammond M."/>
            <person name="Megy K."/>
            <person name="Lawson D."/>
            <person name="Kodira C."/>
            <person name="Sutton G."/>
            <person name="Meyer J."/>
            <person name="Hill C.A."/>
            <person name="Birren B."/>
            <person name="Nene V."/>
            <person name="Collins F."/>
            <person name="Alarcon-Chaidez F."/>
            <person name="Wikel S."/>
            <person name="Strausberg R."/>
        </authorList>
    </citation>
    <scope>NUCLEOTIDE SEQUENCE [LARGE SCALE GENOMIC DNA]</scope>
    <source>
        <strain evidence="4">Wikel</strain>
        <strain evidence="2">Wikel colony</strain>
    </source>
</reference>
<dbReference type="OrthoDB" id="429143at2759"/>
<proteinExistence type="predicted"/>
<dbReference type="VEuPathDB" id="VectorBase:ISCP_036374"/>
<dbReference type="PANTHER" id="PTHR13847">
    <property type="entry name" value="SARCOSINE DEHYDROGENASE-RELATED"/>
    <property type="match status" value="1"/>
</dbReference>
<dbReference type="AlphaFoldDB" id="B7Q332"/>
<feature type="domain" description="FAD dependent oxidoreductase" evidence="1">
    <location>
        <begin position="26"/>
        <end position="58"/>
    </location>
</feature>
<dbReference type="HOGENOM" id="CLU_2963349_0_0_1"/>
<dbReference type="Pfam" id="PF01266">
    <property type="entry name" value="DAO"/>
    <property type="match status" value="1"/>
</dbReference>
<keyword evidence="4" id="KW-1185">Reference proteome</keyword>
<evidence type="ECO:0000313" key="2">
    <source>
        <dbReference type="EMBL" id="EEC13254.1"/>
    </source>
</evidence>
<organism>
    <name type="scientific">Ixodes scapularis</name>
    <name type="common">Black-legged tick</name>
    <name type="synonym">Deer tick</name>
    <dbReference type="NCBI Taxonomy" id="6945"/>
    <lineage>
        <taxon>Eukaryota</taxon>
        <taxon>Metazoa</taxon>
        <taxon>Ecdysozoa</taxon>
        <taxon>Arthropoda</taxon>
        <taxon>Chelicerata</taxon>
        <taxon>Arachnida</taxon>
        <taxon>Acari</taxon>
        <taxon>Parasitiformes</taxon>
        <taxon>Ixodida</taxon>
        <taxon>Ixodoidea</taxon>
        <taxon>Ixodidae</taxon>
        <taxon>Ixodinae</taxon>
        <taxon>Ixodes</taxon>
    </lineage>
</organism>
<dbReference type="EMBL" id="ABJB010532407">
    <property type="status" value="NOT_ANNOTATED_CDS"/>
    <property type="molecule type" value="Genomic_DNA"/>
</dbReference>
<dbReference type="EnsemblMetazoa" id="ISCW010289-RA">
    <property type="protein sequence ID" value="ISCW010289-PA"/>
    <property type="gene ID" value="ISCW010289"/>
</dbReference>